<dbReference type="PANTHER" id="PTHR35146:SF1">
    <property type="entry name" value="UPF0178 PROTEIN YAII"/>
    <property type="match status" value="1"/>
</dbReference>
<dbReference type="InterPro" id="IPR003791">
    <property type="entry name" value="UPF0178"/>
</dbReference>
<protein>
    <recommendedName>
        <fullName evidence="2">UPF0178 protein BEN30_13630</fullName>
    </recommendedName>
</protein>
<dbReference type="PANTHER" id="PTHR35146">
    <property type="entry name" value="UPF0178 PROTEIN YAII"/>
    <property type="match status" value="1"/>
</dbReference>
<keyword evidence="4" id="KW-1185">Reference proteome</keyword>
<sequence>MVTIYIDADACPVKDETVRVATRHNLKTYMVCDGGIRPSQNPLVELVIVTQGADAADDWIAEHIQKADICITNDIPLAARCLEQGALAIKPNGEKFTQNSIGMALANRELMATLREQGEITGGPRPYSKSDRSDFLNSLETAVQAAKRLG</sequence>
<comment type="caution">
    <text evidence="3">The sequence shown here is derived from an EMBL/GenBank/DDBJ whole genome shotgun (WGS) entry which is preliminary data.</text>
</comment>
<dbReference type="Pfam" id="PF02639">
    <property type="entry name" value="DUF188"/>
    <property type="match status" value="1"/>
</dbReference>
<dbReference type="AlphaFoldDB" id="A0A1E5Q5Q1"/>
<dbReference type="NCBIfam" id="NF001095">
    <property type="entry name" value="PRK00124.1"/>
    <property type="match status" value="1"/>
</dbReference>
<dbReference type="HAMAP" id="MF_00489">
    <property type="entry name" value="UPF0178"/>
    <property type="match status" value="1"/>
</dbReference>
<organism evidence="3 4">
    <name type="scientific">Magnetovibrio blakemorei</name>
    <dbReference type="NCBI Taxonomy" id="28181"/>
    <lineage>
        <taxon>Bacteria</taxon>
        <taxon>Pseudomonadati</taxon>
        <taxon>Pseudomonadota</taxon>
        <taxon>Alphaproteobacteria</taxon>
        <taxon>Rhodospirillales</taxon>
        <taxon>Magnetovibrionaceae</taxon>
        <taxon>Magnetovibrio</taxon>
    </lineage>
</organism>
<dbReference type="EMBL" id="MCGG01000046">
    <property type="protein sequence ID" value="OEJ65686.1"/>
    <property type="molecule type" value="Genomic_DNA"/>
</dbReference>
<dbReference type="STRING" id="28181.BEN30_13630"/>
<name>A0A1E5Q5Q1_9PROT</name>
<proteinExistence type="inferred from homology"/>
<dbReference type="OrthoDB" id="9798918at2"/>
<accession>A0A1E5Q5Q1</accession>
<evidence type="ECO:0000256" key="2">
    <source>
        <dbReference type="HAMAP-Rule" id="MF_00489"/>
    </source>
</evidence>
<dbReference type="Proteomes" id="UP000095347">
    <property type="component" value="Unassembled WGS sequence"/>
</dbReference>
<comment type="similarity">
    <text evidence="1 2">Belongs to the UPF0178 family.</text>
</comment>
<reference evidence="4" key="1">
    <citation type="submission" date="2016-07" db="EMBL/GenBank/DDBJ databases">
        <authorList>
            <person name="Florea S."/>
            <person name="Webb J.S."/>
            <person name="Jaromczyk J."/>
            <person name="Schardl C.L."/>
        </authorList>
    </citation>
    <scope>NUCLEOTIDE SEQUENCE [LARGE SCALE GENOMIC DNA]</scope>
    <source>
        <strain evidence="4">MV-1</strain>
    </source>
</reference>
<evidence type="ECO:0000313" key="3">
    <source>
        <dbReference type="EMBL" id="OEJ65686.1"/>
    </source>
</evidence>
<gene>
    <name evidence="3" type="ORF">BEN30_13630</name>
</gene>
<dbReference type="CDD" id="cd18720">
    <property type="entry name" value="PIN_YqxD-like"/>
    <property type="match status" value="1"/>
</dbReference>
<evidence type="ECO:0000313" key="4">
    <source>
        <dbReference type="Proteomes" id="UP000095347"/>
    </source>
</evidence>
<evidence type="ECO:0000256" key="1">
    <source>
        <dbReference type="ARBA" id="ARBA00008522"/>
    </source>
</evidence>